<reference evidence="2" key="1">
    <citation type="journal article" date="2019" name="Int. J. Syst. Evol. Microbiol.">
        <title>The Global Catalogue of Microorganisms (GCM) 10K type strain sequencing project: providing services to taxonomists for standard genome sequencing and annotation.</title>
        <authorList>
            <consortium name="The Broad Institute Genomics Platform"/>
            <consortium name="The Broad Institute Genome Sequencing Center for Infectious Disease"/>
            <person name="Wu L."/>
            <person name="Ma J."/>
        </authorList>
    </citation>
    <scope>NUCLEOTIDE SEQUENCE [LARGE SCALE GENOMIC DNA]</scope>
    <source>
        <strain evidence="2">CGMCC 4.7643</strain>
    </source>
</reference>
<evidence type="ECO:0000313" key="1">
    <source>
        <dbReference type="EMBL" id="MFD2461545.1"/>
    </source>
</evidence>
<name>A0ABW5GL22_9PSEU</name>
<sequence>MKSLCAAKWSYVTRRVDHPRQCGLTGLSEPPGLGDLIVAEVTGVEGRDRLEDPSGRRVRLYPGDLVVGACGNRYATDAYEGYHRPGPRAQLLTTGGVIGTAVSRRTGVDPPTELAVLGALTGADDRPLSLDDFARPTPPPGSPVPVSRVLVVVGSSMNSGKTTTAAALVEGWTRAGLVAGAAKVTGSGSGKDRWAYCDAGARHVVDFLDFGMASTFGYPAARLEAAMVAMRDALGHDGADAIVLEIADGLLQPETRGLAAALPGFCGGAVLSVADALAARAGADLLAELGVRVVAVSGLVTASALGAREAAAATGLPVLSAGQLAGGSAVELVAGAA</sequence>
<dbReference type="EMBL" id="JBHUKU010000014">
    <property type="protein sequence ID" value="MFD2461545.1"/>
    <property type="molecule type" value="Genomic_DNA"/>
</dbReference>
<dbReference type="Proteomes" id="UP001597419">
    <property type="component" value="Unassembled WGS sequence"/>
</dbReference>
<evidence type="ECO:0000313" key="2">
    <source>
        <dbReference type="Proteomes" id="UP001597419"/>
    </source>
</evidence>
<dbReference type="InterPro" id="IPR027417">
    <property type="entry name" value="P-loop_NTPase"/>
</dbReference>
<dbReference type="Gene3D" id="3.40.50.300">
    <property type="entry name" value="P-loop containing nucleotide triphosphate hydrolases"/>
    <property type="match status" value="1"/>
</dbReference>
<accession>A0ABW5GL22</accession>
<dbReference type="RefSeq" id="WP_345389970.1">
    <property type="nucleotide sequence ID" value="NZ_BAABHG010000004.1"/>
</dbReference>
<dbReference type="SUPFAM" id="SSF52540">
    <property type="entry name" value="P-loop containing nucleoside triphosphate hydrolases"/>
    <property type="match status" value="1"/>
</dbReference>
<protein>
    <submittedName>
        <fullName evidence="1">DUF1611 domain-containing protein</fullName>
    </submittedName>
</protein>
<keyword evidence="2" id="KW-1185">Reference proteome</keyword>
<gene>
    <name evidence="1" type="ORF">ACFSYJ_23270</name>
</gene>
<proteinExistence type="predicted"/>
<organism evidence="1 2">
    <name type="scientific">Amycolatopsis samaneae</name>
    <dbReference type="NCBI Taxonomy" id="664691"/>
    <lineage>
        <taxon>Bacteria</taxon>
        <taxon>Bacillati</taxon>
        <taxon>Actinomycetota</taxon>
        <taxon>Actinomycetes</taxon>
        <taxon>Pseudonocardiales</taxon>
        <taxon>Pseudonocardiaceae</taxon>
        <taxon>Amycolatopsis</taxon>
    </lineage>
</organism>
<comment type="caution">
    <text evidence="1">The sequence shown here is derived from an EMBL/GenBank/DDBJ whole genome shotgun (WGS) entry which is preliminary data.</text>
</comment>